<comment type="caution">
    <text evidence="1">The sequence shown here is derived from an EMBL/GenBank/DDBJ whole genome shotgun (WGS) entry which is preliminary data.</text>
</comment>
<proteinExistence type="predicted"/>
<keyword evidence="2" id="KW-1185">Reference proteome</keyword>
<gene>
    <name evidence="1" type="ORF">ILEXP_LOCUS40462</name>
</gene>
<evidence type="ECO:0000313" key="2">
    <source>
        <dbReference type="Proteomes" id="UP001642360"/>
    </source>
</evidence>
<dbReference type="Proteomes" id="UP001642360">
    <property type="component" value="Unassembled WGS sequence"/>
</dbReference>
<dbReference type="AlphaFoldDB" id="A0ABC8TVR7"/>
<name>A0ABC8TVR7_9AQUA</name>
<sequence length="69" mass="7500">MVLVLSPYATPHLDPGIGERLWYSVQYRSPGNKDSISVGKGYGIQFSTVVQVTKTQLVLGKAMVFSSVP</sequence>
<accession>A0ABC8TVR7</accession>
<organism evidence="1 2">
    <name type="scientific">Ilex paraguariensis</name>
    <name type="common">yerba mate</name>
    <dbReference type="NCBI Taxonomy" id="185542"/>
    <lineage>
        <taxon>Eukaryota</taxon>
        <taxon>Viridiplantae</taxon>
        <taxon>Streptophyta</taxon>
        <taxon>Embryophyta</taxon>
        <taxon>Tracheophyta</taxon>
        <taxon>Spermatophyta</taxon>
        <taxon>Magnoliopsida</taxon>
        <taxon>eudicotyledons</taxon>
        <taxon>Gunneridae</taxon>
        <taxon>Pentapetalae</taxon>
        <taxon>asterids</taxon>
        <taxon>campanulids</taxon>
        <taxon>Aquifoliales</taxon>
        <taxon>Aquifoliaceae</taxon>
        <taxon>Ilex</taxon>
    </lineage>
</organism>
<evidence type="ECO:0000313" key="1">
    <source>
        <dbReference type="EMBL" id="CAK9170939.1"/>
    </source>
</evidence>
<protein>
    <submittedName>
        <fullName evidence="1">Uncharacterized protein</fullName>
    </submittedName>
</protein>
<reference evidence="1 2" key="1">
    <citation type="submission" date="2024-02" db="EMBL/GenBank/DDBJ databases">
        <authorList>
            <person name="Vignale AGUSTIN F."/>
            <person name="Sosa J E."/>
            <person name="Modenutti C."/>
        </authorList>
    </citation>
    <scope>NUCLEOTIDE SEQUENCE [LARGE SCALE GENOMIC DNA]</scope>
</reference>
<dbReference type="EMBL" id="CAUOFW020005614">
    <property type="protein sequence ID" value="CAK9170939.1"/>
    <property type="molecule type" value="Genomic_DNA"/>
</dbReference>